<name>A0A223V794_9FLAO</name>
<dbReference type="InterPro" id="IPR013766">
    <property type="entry name" value="Thioredoxin_domain"/>
</dbReference>
<gene>
    <name evidence="1" type="ORF">CJ263_12730</name>
</gene>
<dbReference type="EMBL" id="CP022957">
    <property type="protein sequence ID" value="ASV31010.1"/>
    <property type="molecule type" value="Genomic_DNA"/>
</dbReference>
<dbReference type="InterPro" id="IPR036249">
    <property type="entry name" value="Thioredoxin-like_sf"/>
</dbReference>
<organism evidence="1 2">
    <name type="scientific">Maribacter cobaltidurans</name>
    <dbReference type="NCBI Taxonomy" id="1178778"/>
    <lineage>
        <taxon>Bacteria</taxon>
        <taxon>Pseudomonadati</taxon>
        <taxon>Bacteroidota</taxon>
        <taxon>Flavobacteriia</taxon>
        <taxon>Flavobacteriales</taxon>
        <taxon>Flavobacteriaceae</taxon>
        <taxon>Maribacter</taxon>
    </lineage>
</organism>
<dbReference type="AlphaFoldDB" id="A0A223V794"/>
<dbReference type="RefSeq" id="WP_094997623.1">
    <property type="nucleotide sequence ID" value="NZ_BMJL01000001.1"/>
</dbReference>
<proteinExistence type="predicted"/>
<accession>A0A223V794</accession>
<dbReference type="Proteomes" id="UP000215244">
    <property type="component" value="Chromosome"/>
</dbReference>
<dbReference type="KEGG" id="marb:CJ263_12730"/>
<dbReference type="CDD" id="cd02947">
    <property type="entry name" value="TRX_family"/>
    <property type="match status" value="1"/>
</dbReference>
<sequence>MKTLVTFIMLLCSSSLLVAQSLNKEIVLNNNQKILVGKFNKAGLTQSTNHPWFQKNYDDYTLDTNTISKFSKKLSTYHIKLFMGTWCGDSRREVPRFLKILEHAKFPMEKLQMVAVDVRKDHYKKSPTGEEWGLQILRVPTIIFYKNGREVNRIIETPNKTLEEDILAIIQGNSYVPNKATSLHFD</sequence>
<reference evidence="1 2" key="1">
    <citation type="submission" date="2017-08" db="EMBL/GenBank/DDBJ databases">
        <title>The complete genome sequence of Maribacter sp. B1, isolated from deep-sea sediment.</title>
        <authorList>
            <person name="Wu Y.-H."/>
            <person name="Cheng H."/>
            <person name="Xu X.-W."/>
        </authorList>
    </citation>
    <scope>NUCLEOTIDE SEQUENCE [LARGE SCALE GENOMIC DNA]</scope>
    <source>
        <strain evidence="1 2">B1</strain>
    </source>
</reference>
<evidence type="ECO:0000313" key="2">
    <source>
        <dbReference type="Proteomes" id="UP000215244"/>
    </source>
</evidence>
<dbReference type="PROSITE" id="PS51352">
    <property type="entry name" value="THIOREDOXIN_2"/>
    <property type="match status" value="1"/>
</dbReference>
<dbReference type="OrthoDB" id="6398367at2"/>
<dbReference type="Gene3D" id="3.40.30.10">
    <property type="entry name" value="Glutaredoxin"/>
    <property type="match status" value="1"/>
</dbReference>
<evidence type="ECO:0000313" key="1">
    <source>
        <dbReference type="EMBL" id="ASV31010.1"/>
    </source>
</evidence>
<keyword evidence="2" id="KW-1185">Reference proteome</keyword>
<dbReference type="Pfam" id="PF00085">
    <property type="entry name" value="Thioredoxin"/>
    <property type="match status" value="1"/>
</dbReference>
<dbReference type="SUPFAM" id="SSF52833">
    <property type="entry name" value="Thioredoxin-like"/>
    <property type="match status" value="1"/>
</dbReference>
<protein>
    <submittedName>
        <fullName evidence="1">Thiol reductase thioredoxin</fullName>
    </submittedName>
</protein>